<name>A0A160PJF3_9HYPH</name>
<proteinExistence type="predicted"/>
<accession>A0A160PJF3</accession>
<dbReference type="OrthoDB" id="3870305at2"/>
<dbReference type="RefSeq" id="WP_096487358.1">
    <property type="nucleotide sequence ID" value="NZ_AP014809.1"/>
</dbReference>
<evidence type="ECO:0000313" key="2">
    <source>
        <dbReference type="EMBL" id="BAU93669.1"/>
    </source>
</evidence>
<evidence type="ECO:0000256" key="1">
    <source>
        <dbReference type="SAM" id="Phobius"/>
    </source>
</evidence>
<reference evidence="2 3" key="1">
    <citation type="journal article" date="2016" name="Genome Announc.">
        <title>Complete Genome Sequence of Methylobacterium populi P-1M, Isolated from Pink-Pigmented Household Biofilm.</title>
        <authorList>
            <person name="Morohoshi T."/>
            <person name="Ikeda T."/>
        </authorList>
    </citation>
    <scope>NUCLEOTIDE SEQUENCE [LARGE SCALE GENOMIC DNA]</scope>
    <source>
        <strain evidence="2 3">P-1M</strain>
    </source>
</reference>
<protein>
    <recommendedName>
        <fullName evidence="4">Intracellular septation protein A</fullName>
    </recommendedName>
</protein>
<keyword evidence="1" id="KW-0472">Membrane</keyword>
<evidence type="ECO:0000313" key="3">
    <source>
        <dbReference type="Proteomes" id="UP000218288"/>
    </source>
</evidence>
<keyword evidence="1" id="KW-1133">Transmembrane helix</keyword>
<feature type="transmembrane region" description="Helical" evidence="1">
    <location>
        <begin position="48"/>
        <end position="65"/>
    </location>
</feature>
<dbReference type="Proteomes" id="UP000218288">
    <property type="component" value="Chromosome"/>
</dbReference>
<feature type="transmembrane region" description="Helical" evidence="1">
    <location>
        <begin position="77"/>
        <end position="96"/>
    </location>
</feature>
<dbReference type="EMBL" id="AP014809">
    <property type="protein sequence ID" value="BAU93669.1"/>
    <property type="molecule type" value="Genomic_DNA"/>
</dbReference>
<gene>
    <name evidence="2" type="ORF">MPPM_5064</name>
</gene>
<evidence type="ECO:0008006" key="4">
    <source>
        <dbReference type="Google" id="ProtNLM"/>
    </source>
</evidence>
<dbReference type="AlphaFoldDB" id="A0A160PJF3"/>
<keyword evidence="1" id="KW-0812">Transmembrane</keyword>
<organism evidence="2 3">
    <name type="scientific">Methylorubrum populi</name>
    <dbReference type="NCBI Taxonomy" id="223967"/>
    <lineage>
        <taxon>Bacteria</taxon>
        <taxon>Pseudomonadati</taxon>
        <taxon>Pseudomonadota</taxon>
        <taxon>Alphaproteobacteria</taxon>
        <taxon>Hyphomicrobiales</taxon>
        <taxon>Methylobacteriaceae</taxon>
        <taxon>Methylorubrum</taxon>
    </lineage>
</organism>
<feature type="transmembrane region" description="Helical" evidence="1">
    <location>
        <begin position="128"/>
        <end position="147"/>
    </location>
</feature>
<sequence>MSLLLSFAPFFAFAVLIHLGYVEAALWASALVAGLLLIRDRLVLGRSLKILEIATLLLFTALALYTRATGQDWTIPAVRLVVDAGLLLIVLASLAAGQPFTLQYAREGAPAEVWDHPRFRAVNRTISLVWAAAFAVLVLADAAMLWVPEIPRRLDIIATVLALVGAYKFTARATAQASGPA</sequence>